<keyword evidence="3" id="KW-1185">Reference proteome</keyword>
<evidence type="ECO:0008006" key="4">
    <source>
        <dbReference type="Google" id="ProtNLM"/>
    </source>
</evidence>
<name>F8L768_SIMNZ</name>
<protein>
    <recommendedName>
        <fullName evidence="4">Glycerophosphoryl diester phosphodiesterase membrane domain-containing protein</fullName>
    </recommendedName>
</protein>
<evidence type="ECO:0000256" key="1">
    <source>
        <dbReference type="SAM" id="Phobius"/>
    </source>
</evidence>
<evidence type="ECO:0000313" key="2">
    <source>
        <dbReference type="EMBL" id="CCB88583.1"/>
    </source>
</evidence>
<feature type="transmembrane region" description="Helical" evidence="1">
    <location>
        <begin position="50"/>
        <end position="78"/>
    </location>
</feature>
<reference evidence="2 3" key="2">
    <citation type="journal article" date="2011" name="Mol. Biol. Evol.">
        <title>Unity in variety--the pan-genome of the Chlamydiae.</title>
        <authorList>
            <person name="Collingro A."/>
            <person name="Tischler P."/>
            <person name="Weinmaier T."/>
            <person name="Penz T."/>
            <person name="Heinz E."/>
            <person name="Brunham R.C."/>
            <person name="Read T.D."/>
            <person name="Bavoil P.M."/>
            <person name="Sachse K."/>
            <person name="Kahane S."/>
            <person name="Friedman M.G."/>
            <person name="Rattei T."/>
            <person name="Myers G.S."/>
            <person name="Horn M."/>
        </authorList>
    </citation>
    <scope>NUCLEOTIDE SEQUENCE [LARGE SCALE GENOMIC DNA]</scope>
    <source>
        <strain evidence="3">ATCC VR-1471 / Z</strain>
    </source>
</reference>
<sequence>MTWSEIEHIFNRALKFSFSKRKLLFMFPVLLVCGLMTVFCRAVAIHAGQWVVLSLTFLPIFLSSGLLLAAGVVLARVYHHEVKMIPLSYKKILSQSWELLVGVSYLTLPLMLSYLLLWVLMGVFYLLKEIPALGETLGVLLAFGPFLLVLGSLVLSLFNLFLLFFATPHIALQTGMKLKLAEQVFRRFTENIFSNLALFLVGIIPLLVIVGVLCLAAFLTGVNFFMRTETLAIALQWFFIMIPFTALLSPGILFFFNFAVESYVHMQKRHA</sequence>
<dbReference type="KEGG" id="sng:SNE_A07060"/>
<gene>
    <name evidence="2" type="ordered locus">SNE_A07060</name>
</gene>
<reference key="1">
    <citation type="journal article" date="2011" name="Mol. Biol. Evol.">
        <title>Unity in variety -- the pan-genome of the Chlamydiae.</title>
        <authorList>
            <person name="Collingro A."/>
            <person name="Tischler P."/>
            <person name="Weinmaier T."/>
            <person name="Penz T."/>
            <person name="Heinz E."/>
            <person name="Brunham R.C."/>
            <person name="Read T.D."/>
            <person name="Bavoil P.M."/>
            <person name="Sachse K."/>
            <person name="Kahane S."/>
            <person name="Friedman M.G."/>
            <person name="Rattei T."/>
            <person name="Myers G.S.A."/>
            <person name="Horn M."/>
        </authorList>
    </citation>
    <scope>NUCLEOTIDE SEQUENCE</scope>
    <source>
        <strain>Z</strain>
    </source>
</reference>
<accession>F8L768</accession>
<dbReference type="RefSeq" id="WP_013943050.1">
    <property type="nucleotide sequence ID" value="NC_015713.1"/>
</dbReference>
<proteinExistence type="predicted"/>
<dbReference type="eggNOG" id="ENOG502Z9GB">
    <property type="taxonomic scope" value="Bacteria"/>
</dbReference>
<dbReference type="OrthoDB" id="21206at2"/>
<dbReference type="EMBL" id="FR872582">
    <property type="protein sequence ID" value="CCB88583.1"/>
    <property type="molecule type" value="Genomic_DNA"/>
</dbReference>
<dbReference type="Proteomes" id="UP000000496">
    <property type="component" value="Chromosome gsn.131"/>
</dbReference>
<dbReference type="HOGENOM" id="CLU_1114961_0_0_0"/>
<keyword evidence="1" id="KW-1133">Transmembrane helix</keyword>
<feature type="transmembrane region" description="Helical" evidence="1">
    <location>
        <begin position="237"/>
        <end position="260"/>
    </location>
</feature>
<feature type="transmembrane region" description="Helical" evidence="1">
    <location>
        <begin position="23"/>
        <end position="44"/>
    </location>
</feature>
<keyword evidence="1" id="KW-0812">Transmembrane</keyword>
<keyword evidence="1" id="KW-0472">Membrane</keyword>
<evidence type="ECO:0000313" key="3">
    <source>
        <dbReference type="Proteomes" id="UP000000496"/>
    </source>
</evidence>
<dbReference type="AlphaFoldDB" id="F8L768"/>
<feature type="transmembrane region" description="Helical" evidence="1">
    <location>
        <begin position="192"/>
        <end position="225"/>
    </location>
</feature>
<feature type="transmembrane region" description="Helical" evidence="1">
    <location>
        <begin position="139"/>
        <end position="172"/>
    </location>
</feature>
<feature type="transmembrane region" description="Helical" evidence="1">
    <location>
        <begin position="99"/>
        <end position="127"/>
    </location>
</feature>
<dbReference type="STRING" id="331113.SNE_A07060"/>
<organism evidence="2 3">
    <name type="scientific">Simkania negevensis (strain ATCC VR-1471 / DSM 27360 / Z)</name>
    <dbReference type="NCBI Taxonomy" id="331113"/>
    <lineage>
        <taxon>Bacteria</taxon>
        <taxon>Pseudomonadati</taxon>
        <taxon>Chlamydiota</taxon>
        <taxon>Chlamydiia</taxon>
        <taxon>Parachlamydiales</taxon>
        <taxon>Simkaniaceae</taxon>
        <taxon>Simkania</taxon>
    </lineage>
</organism>